<dbReference type="AlphaFoldDB" id="A0A7H0VEG4"/>
<proteinExistence type="predicted"/>
<accession>A0A7H0VEG4</accession>
<evidence type="ECO:0000313" key="1">
    <source>
        <dbReference type="EMBL" id="QNR24112.1"/>
    </source>
</evidence>
<organism evidence="1 2">
    <name type="scientific">Croceimicrobium hydrocarbonivorans</name>
    <dbReference type="NCBI Taxonomy" id="2761580"/>
    <lineage>
        <taxon>Bacteria</taxon>
        <taxon>Pseudomonadati</taxon>
        <taxon>Bacteroidota</taxon>
        <taxon>Flavobacteriia</taxon>
        <taxon>Flavobacteriales</taxon>
        <taxon>Owenweeksiaceae</taxon>
        <taxon>Croceimicrobium</taxon>
    </lineage>
</organism>
<reference evidence="1 2" key="1">
    <citation type="submission" date="2020-08" db="EMBL/GenBank/DDBJ databases">
        <title>Croceimicrobium hydrocarbonivorans gen. nov., sp. nov., a novel marine bacterium isolated from a bacterial consortium that degrades polyethylene terephthalate.</title>
        <authorList>
            <person name="Liu R."/>
        </authorList>
    </citation>
    <scope>NUCLEOTIDE SEQUENCE [LARGE SCALE GENOMIC DNA]</scope>
    <source>
        <strain evidence="1 2">A20-9</strain>
    </source>
</reference>
<dbReference type="Proteomes" id="UP000516305">
    <property type="component" value="Chromosome"/>
</dbReference>
<name>A0A7H0VEG4_9FLAO</name>
<dbReference type="KEGG" id="chyd:H4K34_17340"/>
<evidence type="ECO:0000313" key="2">
    <source>
        <dbReference type="Proteomes" id="UP000516305"/>
    </source>
</evidence>
<dbReference type="RefSeq" id="WP_210758646.1">
    <property type="nucleotide sequence ID" value="NZ_CP060139.1"/>
</dbReference>
<protein>
    <submittedName>
        <fullName evidence="1">Uncharacterized protein</fullName>
    </submittedName>
</protein>
<sequence length="83" mass="9411">MNSKEIKCPQCHWKPEPGPHWHCLECGSDLDHFANVGRCDHCGYSHDKTYCPEELGGCGQSSPHLDWYGSFDQDLAEIDIFNS</sequence>
<gene>
    <name evidence="1" type="ORF">H4K34_17340</name>
</gene>
<keyword evidence="2" id="KW-1185">Reference proteome</keyword>
<dbReference type="EMBL" id="CP060139">
    <property type="protein sequence ID" value="QNR24112.1"/>
    <property type="molecule type" value="Genomic_DNA"/>
</dbReference>